<keyword evidence="5 9" id="KW-0798">TonB box</keyword>
<evidence type="ECO:0000259" key="12">
    <source>
        <dbReference type="Pfam" id="PF07715"/>
    </source>
</evidence>
<dbReference type="InterPro" id="IPR000531">
    <property type="entry name" value="Beta-barrel_TonB"/>
</dbReference>
<evidence type="ECO:0000256" key="10">
    <source>
        <dbReference type="SAM" id="SignalP"/>
    </source>
</evidence>
<dbReference type="Pfam" id="PF00593">
    <property type="entry name" value="TonB_dep_Rec_b-barrel"/>
    <property type="match status" value="1"/>
</dbReference>
<keyword evidence="2 8" id="KW-0813">Transport</keyword>
<dbReference type="InterPro" id="IPR023996">
    <property type="entry name" value="TonB-dep_OMP_SusC/RagA"/>
</dbReference>
<keyword evidence="4 8" id="KW-0812">Transmembrane</keyword>
<evidence type="ECO:0000256" key="5">
    <source>
        <dbReference type="ARBA" id="ARBA00023077"/>
    </source>
</evidence>
<name>A0A967ABN6_9FLAO</name>
<dbReference type="InterPro" id="IPR037066">
    <property type="entry name" value="Plug_dom_sf"/>
</dbReference>
<organism evidence="13 14">
    <name type="scientific">Psychroflexus maritimus</name>
    <dbReference type="NCBI Taxonomy" id="2714865"/>
    <lineage>
        <taxon>Bacteria</taxon>
        <taxon>Pseudomonadati</taxon>
        <taxon>Bacteroidota</taxon>
        <taxon>Flavobacteriia</taxon>
        <taxon>Flavobacteriales</taxon>
        <taxon>Flavobacteriaceae</taxon>
        <taxon>Psychroflexus</taxon>
    </lineage>
</organism>
<protein>
    <submittedName>
        <fullName evidence="13">SusC/RagA family TonB-linked outer membrane protein</fullName>
    </submittedName>
</protein>
<evidence type="ECO:0000256" key="8">
    <source>
        <dbReference type="PROSITE-ProRule" id="PRU01360"/>
    </source>
</evidence>
<dbReference type="GO" id="GO:0009279">
    <property type="term" value="C:cell outer membrane"/>
    <property type="evidence" value="ECO:0007669"/>
    <property type="project" value="UniProtKB-SubCell"/>
</dbReference>
<dbReference type="PROSITE" id="PS52016">
    <property type="entry name" value="TONB_DEPENDENT_REC_3"/>
    <property type="match status" value="1"/>
</dbReference>
<proteinExistence type="inferred from homology"/>
<dbReference type="RefSeq" id="WP_166398914.1">
    <property type="nucleotide sequence ID" value="NZ_JAANAS010000001.1"/>
</dbReference>
<evidence type="ECO:0000256" key="1">
    <source>
        <dbReference type="ARBA" id="ARBA00004571"/>
    </source>
</evidence>
<dbReference type="NCBIfam" id="TIGR04056">
    <property type="entry name" value="OMP_RagA_SusC"/>
    <property type="match status" value="1"/>
</dbReference>
<comment type="similarity">
    <text evidence="8 9">Belongs to the TonB-dependent receptor family.</text>
</comment>
<dbReference type="Gene3D" id="2.40.170.20">
    <property type="entry name" value="TonB-dependent receptor, beta-barrel domain"/>
    <property type="match status" value="1"/>
</dbReference>
<evidence type="ECO:0000313" key="14">
    <source>
        <dbReference type="Proteomes" id="UP000643701"/>
    </source>
</evidence>
<dbReference type="EMBL" id="JAANAS010000001">
    <property type="protein sequence ID" value="NGZ88643.1"/>
    <property type="molecule type" value="Genomic_DNA"/>
</dbReference>
<feature type="domain" description="TonB-dependent receptor-like beta-barrel" evidence="11">
    <location>
        <begin position="388"/>
        <end position="778"/>
    </location>
</feature>
<evidence type="ECO:0000313" key="13">
    <source>
        <dbReference type="EMBL" id="NGZ88643.1"/>
    </source>
</evidence>
<dbReference type="InterPro" id="IPR023997">
    <property type="entry name" value="TonB-dep_OMP_SusC/RagA_CS"/>
</dbReference>
<evidence type="ECO:0000256" key="7">
    <source>
        <dbReference type="ARBA" id="ARBA00023237"/>
    </source>
</evidence>
<dbReference type="Pfam" id="PF13715">
    <property type="entry name" value="CarbopepD_reg_2"/>
    <property type="match status" value="1"/>
</dbReference>
<feature type="signal peptide" evidence="10">
    <location>
        <begin position="1"/>
        <end position="20"/>
    </location>
</feature>
<dbReference type="SUPFAM" id="SSF56935">
    <property type="entry name" value="Porins"/>
    <property type="match status" value="1"/>
</dbReference>
<dbReference type="AlphaFoldDB" id="A0A967ABN6"/>
<keyword evidence="7 8" id="KW-0998">Cell outer membrane</keyword>
<dbReference type="InterPro" id="IPR036942">
    <property type="entry name" value="Beta-barrel_TonB_sf"/>
</dbReference>
<keyword evidence="3 8" id="KW-1134">Transmembrane beta strand</keyword>
<feature type="chain" id="PRO_5037547183" evidence="10">
    <location>
        <begin position="21"/>
        <end position="979"/>
    </location>
</feature>
<evidence type="ECO:0000256" key="4">
    <source>
        <dbReference type="ARBA" id="ARBA00022692"/>
    </source>
</evidence>
<dbReference type="Gene3D" id="2.60.40.1120">
    <property type="entry name" value="Carboxypeptidase-like, regulatory domain"/>
    <property type="match status" value="1"/>
</dbReference>
<dbReference type="SUPFAM" id="SSF49464">
    <property type="entry name" value="Carboxypeptidase regulatory domain-like"/>
    <property type="match status" value="1"/>
</dbReference>
<keyword evidence="14" id="KW-1185">Reference proteome</keyword>
<gene>
    <name evidence="13" type="ORF">G7034_00025</name>
</gene>
<dbReference type="InterPro" id="IPR039426">
    <property type="entry name" value="TonB-dep_rcpt-like"/>
</dbReference>
<sequence length="979" mass="109128">MQTLKQLYLLFLCFPMFVLGQNTISGTVTDDNNIPVPGVEILVQNTTRGTTTDFDGNYSIDVNNGDVLLFKYLGYKTVQVEMDGQTTVDVNLEPDENVLEEVVLVGYGTSRKKDITGSVSSISREEMTKGNIVSPNDLLQGRAAGVNINNFGGAPGAPAQIRIRGGGSLGANNDPLIVLDGLPLEFNAPGGARSLLSSLNPNDIESFSVLKDASATAIYGNRASAGVIIIETKKGTKQFQVDYNYVAGVYTPFNQIDVFNANEFRSLIAERRPDDVSLLGDANTNWQEEIYSTALSSDHNISIRGTLLDRIPTRLSVGYLDQEGIRLTSSFERTNASLAMNPTFFQDHLRVNLNANVALERNRFADGVEGAAIRFDPTQPVRDPNSPFGGFFEHFVNDNGTPTPELTVRNPVASLLQRDNRTEVNRYYGNMNLDYRFHFLPEMRAVVNLGLDISESSGRNLLDPMSASGFNSENERVGSESIFDATRRNYLADGYLNYKKDLTSKLNGDFTLGYSYQRFEDDGFNIPNLRDPLFNERFDFANLDLVLVAFFGRAVFNYDDKYILTTTYRRDGSSRFSSENRWGDFFSGAFAWNIMEENFMENQTTFDNLKLRLGVGQTGQQEIGRRGIYLANYNIGREIDRSAYMFGTTPILPGLPSSRNERAQWETSTMYNAGIDYGFFNNRLYGSIDAYFRKTDDLFINAGVPDGANFANSFSQNNGTLETKGLELEIGATLFDNEGDSDKFNWNVNYNVTFMDQEITALANDEEIRVGGIAGGTGNTAQVHQVGNAPSAFYVFNQIYDADGMPIEGAYADLNGDGIITDDDRYAYRNPMPDVVMGFQSSMEYKNFDFSFNLRASIGNYNYNNVDSGRAQYNFLQDQSQLGNIPRSVLNTNFNVQENVILSDIYIEDASFLRMDNIQLGYTFKDVLSKGNNFRIWTGVQNAFVITNYSGLDPEIVGGIDNTIFPRPRTFLLGANINF</sequence>
<dbReference type="InterPro" id="IPR008969">
    <property type="entry name" value="CarboxyPept-like_regulatory"/>
</dbReference>
<evidence type="ECO:0000256" key="9">
    <source>
        <dbReference type="RuleBase" id="RU003357"/>
    </source>
</evidence>
<evidence type="ECO:0000256" key="3">
    <source>
        <dbReference type="ARBA" id="ARBA00022452"/>
    </source>
</evidence>
<dbReference type="InterPro" id="IPR012910">
    <property type="entry name" value="Plug_dom"/>
</dbReference>
<dbReference type="NCBIfam" id="TIGR04057">
    <property type="entry name" value="SusC_RagA_signa"/>
    <property type="match status" value="1"/>
</dbReference>
<dbReference type="Pfam" id="PF07715">
    <property type="entry name" value="Plug"/>
    <property type="match status" value="1"/>
</dbReference>
<dbReference type="Gene3D" id="2.170.130.10">
    <property type="entry name" value="TonB-dependent receptor, plug domain"/>
    <property type="match status" value="1"/>
</dbReference>
<feature type="domain" description="TonB-dependent receptor plug" evidence="12">
    <location>
        <begin position="112"/>
        <end position="227"/>
    </location>
</feature>
<reference evidence="13" key="1">
    <citation type="submission" date="2020-03" db="EMBL/GenBank/DDBJ databases">
        <title>Psychroflexus Maritimus sp. nov., isolate from marine sediment.</title>
        <authorList>
            <person name="Zhong Y.-L."/>
        </authorList>
    </citation>
    <scope>NUCLEOTIDE SEQUENCE</scope>
    <source>
        <strain evidence="13">C1</strain>
    </source>
</reference>
<keyword evidence="6 8" id="KW-0472">Membrane</keyword>
<evidence type="ECO:0000259" key="11">
    <source>
        <dbReference type="Pfam" id="PF00593"/>
    </source>
</evidence>
<keyword evidence="10" id="KW-0732">Signal</keyword>
<comment type="caution">
    <text evidence="13">The sequence shown here is derived from an EMBL/GenBank/DDBJ whole genome shotgun (WGS) entry which is preliminary data.</text>
</comment>
<evidence type="ECO:0000256" key="6">
    <source>
        <dbReference type="ARBA" id="ARBA00023136"/>
    </source>
</evidence>
<comment type="subcellular location">
    <subcellularLocation>
        <location evidence="1 8">Cell outer membrane</location>
        <topology evidence="1 8">Multi-pass membrane protein</topology>
    </subcellularLocation>
</comment>
<evidence type="ECO:0000256" key="2">
    <source>
        <dbReference type="ARBA" id="ARBA00022448"/>
    </source>
</evidence>
<dbReference type="Proteomes" id="UP000643701">
    <property type="component" value="Unassembled WGS sequence"/>
</dbReference>
<accession>A0A967ABN6</accession>